<dbReference type="Proteomes" id="UP001501508">
    <property type="component" value="Unassembled WGS sequence"/>
</dbReference>
<gene>
    <name evidence="2" type="ORF">GCM10023091_23960</name>
</gene>
<keyword evidence="1" id="KW-0732">Signal</keyword>
<dbReference type="NCBIfam" id="TIGR03519">
    <property type="entry name" value="T9SS_PorP_fam"/>
    <property type="match status" value="1"/>
</dbReference>
<feature type="chain" id="PRO_5047241091" description="Type IX secretion system membrane protein PorP/SprF" evidence="1">
    <location>
        <begin position="30"/>
        <end position="325"/>
    </location>
</feature>
<keyword evidence="3" id="KW-1185">Reference proteome</keyword>
<dbReference type="RefSeq" id="WP_345029416.1">
    <property type="nucleotide sequence ID" value="NZ_BAABEY010000024.1"/>
</dbReference>
<feature type="signal peptide" evidence="1">
    <location>
        <begin position="1"/>
        <end position="29"/>
    </location>
</feature>
<evidence type="ECO:0000313" key="3">
    <source>
        <dbReference type="Proteomes" id="UP001501508"/>
    </source>
</evidence>
<comment type="caution">
    <text evidence="2">The sequence shown here is derived from an EMBL/GenBank/DDBJ whole genome shotgun (WGS) entry which is preliminary data.</text>
</comment>
<name>A0ABP8M1L2_9BACT</name>
<protein>
    <recommendedName>
        <fullName evidence="4">Type IX secretion system membrane protein PorP/SprF</fullName>
    </recommendedName>
</protein>
<evidence type="ECO:0008006" key="4">
    <source>
        <dbReference type="Google" id="ProtNLM"/>
    </source>
</evidence>
<reference evidence="3" key="1">
    <citation type="journal article" date="2019" name="Int. J. Syst. Evol. Microbiol.">
        <title>The Global Catalogue of Microorganisms (GCM) 10K type strain sequencing project: providing services to taxonomists for standard genome sequencing and annotation.</title>
        <authorList>
            <consortium name="The Broad Institute Genomics Platform"/>
            <consortium name="The Broad Institute Genome Sequencing Center for Infectious Disease"/>
            <person name="Wu L."/>
            <person name="Ma J."/>
        </authorList>
    </citation>
    <scope>NUCLEOTIDE SEQUENCE [LARGE SCALE GENOMIC DNA]</scope>
    <source>
        <strain evidence="3">JCM 31920</strain>
    </source>
</reference>
<dbReference type="InterPro" id="IPR019861">
    <property type="entry name" value="PorP/SprF_Bacteroidetes"/>
</dbReference>
<evidence type="ECO:0000313" key="2">
    <source>
        <dbReference type="EMBL" id="GAA4440380.1"/>
    </source>
</evidence>
<dbReference type="Pfam" id="PF11751">
    <property type="entry name" value="PorP_SprF"/>
    <property type="match status" value="1"/>
</dbReference>
<evidence type="ECO:0000256" key="1">
    <source>
        <dbReference type="SAM" id="SignalP"/>
    </source>
</evidence>
<organism evidence="2 3">
    <name type="scientific">Ravibacter arvi</name>
    <dbReference type="NCBI Taxonomy" id="2051041"/>
    <lineage>
        <taxon>Bacteria</taxon>
        <taxon>Pseudomonadati</taxon>
        <taxon>Bacteroidota</taxon>
        <taxon>Cytophagia</taxon>
        <taxon>Cytophagales</taxon>
        <taxon>Spirosomataceae</taxon>
        <taxon>Ravibacter</taxon>
    </lineage>
</organism>
<sequence>MKVLYGCFRNSAKWIMSGFVLLTALTAEAQKEAQFSQFTFHQLYFNPATAGKDNLTRVGVTYRSQYAGYRPTYFDKGGGPASQIITASLPLGKFGVGVYVLNDKIGALSQQDLQISVAYKLTLSNGNLSIGARGGLYRQTMDYGQLRTEMPDDPLILTGKVSEMQPDFSVGAHYESDVFYLGASAAHLTKPGFKLGSETATNPLSSVYYLNAGAYLSAGYMLEVQPVVLAKMVPGAFSAEGGALVTYDQRFFGGLTYRYQDAIAIVHAGAYLFSDQAFRLSGAYDVVARGNKAKTPTSFEVMLSYAFGRQGGGQKSIIRTPRFRF</sequence>
<proteinExistence type="predicted"/>
<dbReference type="EMBL" id="BAABEY010000024">
    <property type="protein sequence ID" value="GAA4440380.1"/>
    <property type="molecule type" value="Genomic_DNA"/>
</dbReference>
<accession>A0ABP8M1L2</accession>